<dbReference type="InterPro" id="IPR036770">
    <property type="entry name" value="Ankyrin_rpt-contain_sf"/>
</dbReference>
<feature type="domain" description="GPI inositol-deacylase winged helix" evidence="3">
    <location>
        <begin position="410"/>
        <end position="487"/>
    </location>
</feature>
<dbReference type="Pfam" id="PF12796">
    <property type="entry name" value="Ank_2"/>
    <property type="match status" value="3"/>
</dbReference>
<feature type="repeat" description="ANK" evidence="2">
    <location>
        <begin position="757"/>
        <end position="789"/>
    </location>
</feature>
<dbReference type="AlphaFoldDB" id="A0A8H3ILY7"/>
<feature type="repeat" description="ANK" evidence="2">
    <location>
        <begin position="690"/>
        <end position="722"/>
    </location>
</feature>
<dbReference type="Proteomes" id="UP000664203">
    <property type="component" value="Unassembled WGS sequence"/>
</dbReference>
<dbReference type="InterPro" id="IPR054471">
    <property type="entry name" value="GPIID_WHD"/>
</dbReference>
<evidence type="ECO:0000259" key="3">
    <source>
        <dbReference type="Pfam" id="PF22939"/>
    </source>
</evidence>
<feature type="repeat" description="ANK" evidence="2">
    <location>
        <begin position="790"/>
        <end position="822"/>
    </location>
</feature>
<sequence length="862" mass="97365">MSACRNKLEVLYKKLDAVAKGRVLRALWPLNDKEHRQSVQEVKAITQCIHFAMTIDECALLSKTSEEVTEVLRKHLETFRTLTEITTSLELSVKEQTRILQNDHKIQEREKILDWISTSDNESKHNAIRMPRVAGTGEWLTDTEEFKTWRMGVDSPSVLWCHGIQGSGKSVMTSLVIDRLRDDHVGQKVAIAFIYFDYRDRGSQSLENVVASLLRQVSSQKSILPVPLVELYTKLREQNRKPQIQDLELTLLHVCQDFDQVFIPIDALDECDEAMRRRHFLPFLATLQKTPRTRLFVTSRPYPEDIRKALDPVPQISVQASDADLRKYLRSRIEDSGNADVIDEDFRQHIIETVAKGAQKMFLLPALQIQSIVNEPTIGEMEDAIEAMPHDLHQAFYQTLARIQRQPDGRKRLAMNVLLWISYAQGSLTVAELSEAMAVKPGNASLDPRRRPSQNTMIECCMGLVTVDRESSSIRLVHYALQEFFRDQREELFPSGDDQIADVCIHYLLFDELVRGCCEAENEIVRLMTKFPLLRYASSHWGHHARSSHCDRIYGLALELIHSPPHRALSIQIQLFSRGLRAEYWEPDEVTSHDAFQYACSFGLESAVCSIFESEDIDIDAATHIGTTALIRAASSGHVDLLKLLMSRGADPTKANWYGSALHCAAEAGQCESIRYLLDSGMNIDLRNDFGRTPLHCATDQRHILAIELLLDRGADPNARDHVGEMLIHDAAQTGDERLMRRLLRDERVDISATTVRGQTALHCAAIGGYAKIVHMLLDVGAEIDAKDCGGGSALHLAAWWGREDVVRLLAQAGANVNAQSDHDIHELHLDHGAEKGVFEYLINDSQSAGKDNVTCRYEFEN</sequence>
<dbReference type="Pfam" id="PF22939">
    <property type="entry name" value="WHD_GPIID"/>
    <property type="match status" value="1"/>
</dbReference>
<feature type="repeat" description="ANK" evidence="2">
    <location>
        <begin position="660"/>
        <end position="689"/>
    </location>
</feature>
<dbReference type="PANTHER" id="PTHR10039:SF15">
    <property type="entry name" value="NACHT DOMAIN-CONTAINING PROTEIN"/>
    <property type="match status" value="1"/>
</dbReference>
<dbReference type="SUPFAM" id="SSF48403">
    <property type="entry name" value="Ankyrin repeat"/>
    <property type="match status" value="1"/>
</dbReference>
<keyword evidence="1" id="KW-0677">Repeat</keyword>
<proteinExistence type="predicted"/>
<dbReference type="InterPro" id="IPR056884">
    <property type="entry name" value="NPHP3-like_N"/>
</dbReference>
<dbReference type="Pfam" id="PF24883">
    <property type="entry name" value="NPHP3_N"/>
    <property type="match status" value="1"/>
</dbReference>
<dbReference type="InterPro" id="IPR002110">
    <property type="entry name" value="Ankyrin_rpt"/>
</dbReference>
<dbReference type="Gene3D" id="1.25.40.20">
    <property type="entry name" value="Ankyrin repeat-containing domain"/>
    <property type="match status" value="2"/>
</dbReference>
<accession>A0A8H3ILY7</accession>
<feature type="domain" description="Nephrocystin 3-like N-terminal" evidence="4">
    <location>
        <begin position="135"/>
        <end position="300"/>
    </location>
</feature>
<reference evidence="5" key="1">
    <citation type="submission" date="2021-03" db="EMBL/GenBank/DDBJ databases">
        <authorList>
            <person name="Tagirdzhanova G."/>
        </authorList>
    </citation>
    <scope>NUCLEOTIDE SEQUENCE</scope>
</reference>
<evidence type="ECO:0000313" key="6">
    <source>
        <dbReference type="Proteomes" id="UP000664203"/>
    </source>
</evidence>
<evidence type="ECO:0000313" key="5">
    <source>
        <dbReference type="EMBL" id="CAF9925810.1"/>
    </source>
</evidence>
<organism evidence="5 6">
    <name type="scientific">Alectoria fallacina</name>
    <dbReference type="NCBI Taxonomy" id="1903189"/>
    <lineage>
        <taxon>Eukaryota</taxon>
        <taxon>Fungi</taxon>
        <taxon>Dikarya</taxon>
        <taxon>Ascomycota</taxon>
        <taxon>Pezizomycotina</taxon>
        <taxon>Lecanoromycetes</taxon>
        <taxon>OSLEUM clade</taxon>
        <taxon>Lecanoromycetidae</taxon>
        <taxon>Lecanorales</taxon>
        <taxon>Lecanorineae</taxon>
        <taxon>Parmeliaceae</taxon>
        <taxon>Alectoria</taxon>
    </lineage>
</organism>
<protein>
    <recommendedName>
        <fullName evidence="7">NACHT domain-containing protein</fullName>
    </recommendedName>
</protein>
<dbReference type="SMART" id="SM00248">
    <property type="entry name" value="ANK"/>
    <property type="match status" value="6"/>
</dbReference>
<dbReference type="SUPFAM" id="SSF52540">
    <property type="entry name" value="P-loop containing nucleoside triphosphate hydrolases"/>
    <property type="match status" value="1"/>
</dbReference>
<keyword evidence="2" id="KW-0040">ANK repeat</keyword>
<dbReference type="PRINTS" id="PR01415">
    <property type="entry name" value="ANKYRIN"/>
</dbReference>
<dbReference type="OrthoDB" id="448455at2759"/>
<evidence type="ECO:0000259" key="4">
    <source>
        <dbReference type="Pfam" id="PF24883"/>
    </source>
</evidence>
<comment type="caution">
    <text evidence="5">The sequence shown here is derived from an EMBL/GenBank/DDBJ whole genome shotgun (WGS) entry which is preliminary data.</text>
</comment>
<dbReference type="Gene3D" id="3.40.50.300">
    <property type="entry name" value="P-loop containing nucleotide triphosphate hydrolases"/>
    <property type="match status" value="1"/>
</dbReference>
<gene>
    <name evidence="5" type="ORF">ALECFALPRED_003223</name>
</gene>
<dbReference type="EMBL" id="CAJPDR010000207">
    <property type="protein sequence ID" value="CAF9925810.1"/>
    <property type="molecule type" value="Genomic_DNA"/>
</dbReference>
<dbReference type="PROSITE" id="PS50297">
    <property type="entry name" value="ANK_REP_REGION"/>
    <property type="match status" value="5"/>
</dbReference>
<dbReference type="PANTHER" id="PTHR10039">
    <property type="entry name" value="AMELOGENIN"/>
    <property type="match status" value="1"/>
</dbReference>
<dbReference type="PROSITE" id="PS50088">
    <property type="entry name" value="ANK_REPEAT"/>
    <property type="match status" value="5"/>
</dbReference>
<evidence type="ECO:0000256" key="2">
    <source>
        <dbReference type="PROSITE-ProRule" id="PRU00023"/>
    </source>
</evidence>
<evidence type="ECO:0008006" key="7">
    <source>
        <dbReference type="Google" id="ProtNLM"/>
    </source>
</evidence>
<feature type="repeat" description="ANK" evidence="2">
    <location>
        <begin position="625"/>
        <end position="657"/>
    </location>
</feature>
<dbReference type="InterPro" id="IPR027417">
    <property type="entry name" value="P-loop_NTPase"/>
</dbReference>
<keyword evidence="6" id="KW-1185">Reference proteome</keyword>
<evidence type="ECO:0000256" key="1">
    <source>
        <dbReference type="ARBA" id="ARBA00022737"/>
    </source>
</evidence>
<name>A0A8H3ILY7_9LECA</name>